<proteinExistence type="inferred from homology"/>
<dbReference type="Gene3D" id="6.10.140.1740">
    <property type="match status" value="1"/>
</dbReference>
<feature type="compositionally biased region" description="Basic and acidic residues" evidence="8">
    <location>
        <begin position="130"/>
        <end position="145"/>
    </location>
</feature>
<dbReference type="Gene3D" id="3.30.40.10">
    <property type="entry name" value="Zinc/RING finger domain, C3HC4 (zinc finger)"/>
    <property type="match status" value="1"/>
</dbReference>
<dbReference type="InterPro" id="IPR024610">
    <property type="entry name" value="ING_N_histone-binding"/>
</dbReference>
<evidence type="ECO:0000256" key="1">
    <source>
        <dbReference type="ARBA" id="ARBA00004123"/>
    </source>
</evidence>
<dbReference type="InterPro" id="IPR001965">
    <property type="entry name" value="Znf_PHD"/>
</dbReference>
<dbReference type="STRING" id="1561998.A0A1I7ULV1"/>
<dbReference type="InterPro" id="IPR011011">
    <property type="entry name" value="Znf_FYVE_PHD"/>
</dbReference>
<evidence type="ECO:0000313" key="12">
    <source>
        <dbReference type="WBParaSite" id="Csp11.Scaffold630.g17261.t1"/>
    </source>
</evidence>
<evidence type="ECO:0000259" key="10">
    <source>
        <dbReference type="SMART" id="SM01408"/>
    </source>
</evidence>
<feature type="binding site" evidence="7">
    <location>
        <position position="191"/>
    </location>
    <ligand>
        <name>Zn(2+)</name>
        <dbReference type="ChEBI" id="CHEBI:29105"/>
        <label>2</label>
    </ligand>
</feature>
<comment type="subcellular location">
    <subcellularLocation>
        <location evidence="1">Nucleus</location>
    </subcellularLocation>
</comment>
<feature type="domain" description="Inhibitor of growth protein N-terminal histone-binding" evidence="10">
    <location>
        <begin position="10"/>
        <end position="111"/>
    </location>
</feature>
<feature type="binding site" evidence="7">
    <location>
        <position position="196"/>
    </location>
    <ligand>
        <name>Zn(2+)</name>
        <dbReference type="ChEBI" id="CHEBI:29105"/>
        <label>2</label>
    </ligand>
</feature>
<dbReference type="Pfam" id="PF12998">
    <property type="entry name" value="ING"/>
    <property type="match status" value="1"/>
</dbReference>
<evidence type="ECO:0000256" key="2">
    <source>
        <dbReference type="ARBA" id="ARBA00010210"/>
    </source>
</evidence>
<feature type="region of interest" description="Disordered" evidence="8">
    <location>
        <begin position="229"/>
        <end position="248"/>
    </location>
</feature>
<accession>A0A1I7ULV1</accession>
<keyword evidence="3 7" id="KW-0479">Metal-binding</keyword>
<protein>
    <submittedName>
        <fullName evidence="12">Inhibitor of growth protein</fullName>
    </submittedName>
</protein>
<feature type="binding site" evidence="7">
    <location>
        <position position="178"/>
    </location>
    <ligand>
        <name>Zn(2+)</name>
        <dbReference type="ChEBI" id="CHEBI:29105"/>
        <label>1</label>
    </ligand>
</feature>
<feature type="binding site" evidence="7">
    <location>
        <position position="218"/>
    </location>
    <ligand>
        <name>Zn(2+)</name>
        <dbReference type="ChEBI" id="CHEBI:29105"/>
        <label>2</label>
    </ligand>
</feature>
<dbReference type="AlphaFoldDB" id="A0A1I7ULV1"/>
<feature type="binding site" evidence="7">
    <location>
        <position position="222"/>
    </location>
    <ligand>
        <name>Zn(2+)</name>
        <dbReference type="ChEBI" id="CHEBI:29105"/>
        <label>2</label>
    </ligand>
</feature>
<dbReference type="GO" id="GO:0005634">
    <property type="term" value="C:nucleus"/>
    <property type="evidence" value="ECO:0007669"/>
    <property type="project" value="UniProtKB-SubCell"/>
</dbReference>
<feature type="binding site" evidence="7">
    <location>
        <position position="202"/>
    </location>
    <ligand>
        <name>Zn(2+)</name>
        <dbReference type="ChEBI" id="CHEBI:29105"/>
        <label>1</label>
    </ligand>
</feature>
<dbReference type="InterPro" id="IPR013083">
    <property type="entry name" value="Znf_RING/FYVE/PHD"/>
</dbReference>
<dbReference type="SMART" id="SM01408">
    <property type="entry name" value="ING"/>
    <property type="match status" value="1"/>
</dbReference>
<dbReference type="PANTHER" id="PTHR10333:SF107">
    <property type="entry name" value="ING FAMILY MEMBER LSY-13"/>
    <property type="match status" value="1"/>
</dbReference>
<reference evidence="12" key="1">
    <citation type="submission" date="2016-11" db="UniProtKB">
        <authorList>
            <consortium name="WormBaseParasite"/>
        </authorList>
    </citation>
    <scope>IDENTIFICATION</scope>
</reference>
<dbReference type="Proteomes" id="UP000095282">
    <property type="component" value="Unplaced"/>
</dbReference>
<organism evidence="11 12">
    <name type="scientific">Caenorhabditis tropicalis</name>
    <dbReference type="NCBI Taxonomy" id="1561998"/>
    <lineage>
        <taxon>Eukaryota</taxon>
        <taxon>Metazoa</taxon>
        <taxon>Ecdysozoa</taxon>
        <taxon>Nematoda</taxon>
        <taxon>Chromadorea</taxon>
        <taxon>Rhabditida</taxon>
        <taxon>Rhabditina</taxon>
        <taxon>Rhabditomorpha</taxon>
        <taxon>Rhabditoidea</taxon>
        <taxon>Rhabditidae</taxon>
        <taxon>Peloderinae</taxon>
        <taxon>Caenorhabditis</taxon>
    </lineage>
</organism>
<dbReference type="eggNOG" id="KOG1973">
    <property type="taxonomic scope" value="Eukaryota"/>
</dbReference>
<dbReference type="SMART" id="SM00249">
    <property type="entry name" value="PHD"/>
    <property type="match status" value="1"/>
</dbReference>
<comment type="similarity">
    <text evidence="2">Belongs to the ING family.</text>
</comment>
<evidence type="ECO:0000256" key="7">
    <source>
        <dbReference type="PIRSR" id="PIRSR628651-51"/>
    </source>
</evidence>
<dbReference type="WBParaSite" id="Csp11.Scaffold630.g17261.t1">
    <property type="protein sequence ID" value="Csp11.Scaffold630.g17261.t1"/>
    <property type="gene ID" value="Csp11.Scaffold630.g17261"/>
</dbReference>
<evidence type="ECO:0000256" key="4">
    <source>
        <dbReference type="ARBA" id="ARBA00022771"/>
    </source>
</evidence>
<sequence>MELDDAVVEIIAAFTKINTEVPEKTRAALAEMNHLDESVRRQLQEVQKTKIEFMANYEKMTQDQRAKAFNLLQIEMEKIADMCDSKVGIAKTMRDAVHDAHQKFKEQHQKFIENYKPPKRSESEIMTPKKRSEEEEPKPEVSTEKRRGRKKKEPEIKKEEPEEDGENMEDEEEQKMYCWCQLEKQDNMVFCENPTCKYEWFHFTCIGMVTAPKDDWYCTNACRSAVGLSGKRTSAAGTPKRGGLKKRK</sequence>
<keyword evidence="6" id="KW-0539">Nucleus</keyword>
<feature type="region of interest" description="Disordered" evidence="8">
    <location>
        <begin position="100"/>
        <end position="169"/>
    </location>
</feature>
<evidence type="ECO:0000256" key="8">
    <source>
        <dbReference type="SAM" id="MobiDB-lite"/>
    </source>
</evidence>
<evidence type="ECO:0000256" key="6">
    <source>
        <dbReference type="ARBA" id="ARBA00023242"/>
    </source>
</evidence>
<feature type="binding site" evidence="7">
    <location>
        <position position="180"/>
    </location>
    <ligand>
        <name>Zn(2+)</name>
        <dbReference type="ChEBI" id="CHEBI:29105"/>
        <label>1</label>
    </ligand>
</feature>
<keyword evidence="5 7" id="KW-0862">Zinc</keyword>
<evidence type="ECO:0000256" key="5">
    <source>
        <dbReference type="ARBA" id="ARBA00022833"/>
    </source>
</evidence>
<keyword evidence="4" id="KW-0863">Zinc-finger</keyword>
<evidence type="ECO:0000256" key="3">
    <source>
        <dbReference type="ARBA" id="ARBA00022723"/>
    </source>
</evidence>
<feature type="binding site" evidence="7">
    <location>
        <position position="205"/>
    </location>
    <ligand>
        <name>Zn(2+)</name>
        <dbReference type="ChEBI" id="CHEBI:29105"/>
        <label>1</label>
    </ligand>
</feature>
<dbReference type="GO" id="GO:0008270">
    <property type="term" value="F:zinc ion binding"/>
    <property type="evidence" value="ECO:0007669"/>
    <property type="project" value="UniProtKB-KW"/>
</dbReference>
<keyword evidence="11" id="KW-1185">Reference proteome</keyword>
<feature type="compositionally biased region" description="Basic and acidic residues" evidence="8">
    <location>
        <begin position="100"/>
        <end position="113"/>
    </location>
</feature>
<evidence type="ECO:0000313" key="11">
    <source>
        <dbReference type="Proteomes" id="UP000095282"/>
    </source>
</evidence>
<dbReference type="InterPro" id="IPR028651">
    <property type="entry name" value="ING_fam"/>
</dbReference>
<evidence type="ECO:0000259" key="9">
    <source>
        <dbReference type="SMART" id="SM00249"/>
    </source>
</evidence>
<name>A0A1I7ULV1_9PELO</name>
<dbReference type="GO" id="GO:0035267">
    <property type="term" value="C:NuA4 histone acetyltransferase complex"/>
    <property type="evidence" value="ECO:0007669"/>
    <property type="project" value="TreeGrafter"/>
</dbReference>
<dbReference type="SUPFAM" id="SSF57903">
    <property type="entry name" value="FYVE/PHD zinc finger"/>
    <property type="match status" value="1"/>
</dbReference>
<dbReference type="PANTHER" id="PTHR10333">
    <property type="entry name" value="INHIBITOR OF GROWTH PROTEIN"/>
    <property type="match status" value="1"/>
</dbReference>
<feature type="domain" description="Zinc finger PHD-type" evidence="9">
    <location>
        <begin position="177"/>
        <end position="223"/>
    </location>
</feature>